<dbReference type="RefSeq" id="WP_372387691.1">
    <property type="nucleotide sequence ID" value="NZ_JBGNYA010000001.1"/>
</dbReference>
<keyword evidence="2" id="KW-1185">Reference proteome</keyword>
<gene>
    <name evidence="1" type="ORF">OS889_04555</name>
</gene>
<dbReference type="AlphaFoldDB" id="A0ABD5MAE5"/>
<proteinExistence type="predicted"/>
<sequence>MSSRRSFVCRDCGCRVTPGSFRARCPECDGELGTTDAAHWDTR</sequence>
<organism evidence="1 2">
    <name type="scientific">Halobellus rubicundus</name>
    <dbReference type="NCBI Taxonomy" id="2996466"/>
    <lineage>
        <taxon>Archaea</taxon>
        <taxon>Methanobacteriati</taxon>
        <taxon>Methanobacteriota</taxon>
        <taxon>Stenosarchaea group</taxon>
        <taxon>Halobacteria</taxon>
        <taxon>Halobacteriales</taxon>
        <taxon>Haloferacaceae</taxon>
        <taxon>Halobellus</taxon>
    </lineage>
</organism>
<evidence type="ECO:0000313" key="1">
    <source>
        <dbReference type="EMBL" id="MFA1610272.1"/>
    </source>
</evidence>
<name>A0ABD5MAE5_9EURY</name>
<evidence type="ECO:0000313" key="2">
    <source>
        <dbReference type="Proteomes" id="UP001570511"/>
    </source>
</evidence>
<protein>
    <recommendedName>
        <fullName evidence="3">Rubrerythrin-like domain-containing protein</fullName>
    </recommendedName>
</protein>
<evidence type="ECO:0008006" key="3">
    <source>
        <dbReference type="Google" id="ProtNLM"/>
    </source>
</evidence>
<reference evidence="1 2" key="1">
    <citation type="submission" date="2024-08" db="EMBL/GenBank/DDBJ databases">
        <title>Halobellus sp. MBLA0158 whole genome sequence.</title>
        <authorList>
            <person name="Hwang C.Y."/>
            <person name="Cho E.-S."/>
            <person name="Seo M.-J."/>
        </authorList>
    </citation>
    <scope>NUCLEOTIDE SEQUENCE [LARGE SCALE GENOMIC DNA]</scope>
    <source>
        <strain evidence="1 2">MBLA0158</strain>
    </source>
</reference>
<dbReference type="EMBL" id="JBGNYA010000001">
    <property type="protein sequence ID" value="MFA1610272.1"/>
    <property type="molecule type" value="Genomic_DNA"/>
</dbReference>
<comment type="caution">
    <text evidence="1">The sequence shown here is derived from an EMBL/GenBank/DDBJ whole genome shotgun (WGS) entry which is preliminary data.</text>
</comment>
<accession>A0ABD5MAE5</accession>
<dbReference type="Proteomes" id="UP001570511">
    <property type="component" value="Unassembled WGS sequence"/>
</dbReference>